<reference evidence="1 2" key="1">
    <citation type="submission" date="2017-08" db="EMBL/GenBank/DDBJ databases">
        <title>USMARCv1.0.</title>
        <authorList>
            <person name="Hannum G.I."/>
            <person name="Koren S."/>
            <person name="Schroeder S.G."/>
            <person name="Chin S.C."/>
            <person name="Nonneman D.J."/>
            <person name="Becker S.A."/>
            <person name="Rosen B.D."/>
            <person name="Bickhart D.M."/>
            <person name="Putnam N.H."/>
            <person name="Green R.E."/>
            <person name="Tuggle C.K."/>
            <person name="Liu H."/>
            <person name="Rohrer G.A."/>
            <person name="Warr A."/>
            <person name="Hall R."/>
            <person name="Kim K."/>
            <person name="Hume D.A."/>
            <person name="Talbot R."/>
            <person name="Chow W."/>
            <person name="Howe K."/>
            <person name="Schwartz A.S."/>
            <person name="Watson M."/>
            <person name="Archibald A.L."/>
            <person name="Phillippy A.M."/>
            <person name="Smith T.P.L."/>
        </authorList>
    </citation>
    <scope>NUCLEOTIDE SEQUENCE [LARGE SCALE GENOMIC DNA]</scope>
</reference>
<dbReference type="Proteomes" id="UP000314985">
    <property type="component" value="Chromosome 4"/>
</dbReference>
<dbReference type="AlphaFoldDB" id="A0A4X1VEC0"/>
<organism evidence="1 2">
    <name type="scientific">Sus scrofa</name>
    <name type="common">Pig</name>
    <dbReference type="NCBI Taxonomy" id="9823"/>
    <lineage>
        <taxon>Eukaryota</taxon>
        <taxon>Metazoa</taxon>
        <taxon>Chordata</taxon>
        <taxon>Craniata</taxon>
        <taxon>Vertebrata</taxon>
        <taxon>Euteleostomi</taxon>
        <taxon>Mammalia</taxon>
        <taxon>Eutheria</taxon>
        <taxon>Laurasiatheria</taxon>
        <taxon>Artiodactyla</taxon>
        <taxon>Suina</taxon>
        <taxon>Suidae</taxon>
        <taxon>Sus</taxon>
    </lineage>
</organism>
<accession>A0A4X1VEC0</accession>
<protein>
    <submittedName>
        <fullName evidence="1">Uncharacterized protein</fullName>
    </submittedName>
</protein>
<evidence type="ECO:0000313" key="2">
    <source>
        <dbReference type="Proteomes" id="UP000314985"/>
    </source>
</evidence>
<reference evidence="1" key="2">
    <citation type="submission" date="2025-08" db="UniProtKB">
        <authorList>
            <consortium name="Ensembl"/>
        </authorList>
    </citation>
    <scope>IDENTIFICATION</scope>
</reference>
<sequence length="55" mass="6221">AAAPIQPLAWESPYAADWKSKKSFPAFLITKLLSVFSESNQRKNAVFLYLVNIFC</sequence>
<name>A0A4X1VEC0_PIG</name>
<proteinExistence type="predicted"/>
<evidence type="ECO:0000313" key="1">
    <source>
        <dbReference type="Ensembl" id="ENSSSCP00070039076.1"/>
    </source>
</evidence>
<dbReference type="Ensembl" id="ENSSSCT00070046315.1">
    <property type="protein sequence ID" value="ENSSSCP00070039076.1"/>
    <property type="gene ID" value="ENSSSCG00070023236.1"/>
</dbReference>